<evidence type="ECO:0000256" key="11">
    <source>
        <dbReference type="ARBA" id="ARBA00043671"/>
    </source>
</evidence>
<evidence type="ECO:0000313" key="16">
    <source>
        <dbReference type="Proteomes" id="UP000657574"/>
    </source>
</evidence>
<evidence type="ECO:0000256" key="9">
    <source>
        <dbReference type="ARBA" id="ARBA00031642"/>
    </source>
</evidence>
<evidence type="ECO:0000256" key="4">
    <source>
        <dbReference type="ARBA" id="ARBA00013040"/>
    </source>
</evidence>
<evidence type="ECO:0000256" key="3">
    <source>
        <dbReference type="ARBA" id="ARBA00012976"/>
    </source>
</evidence>
<protein>
    <recommendedName>
        <fullName evidence="5">Multiple inositol polyphosphate phosphatase 1</fullName>
        <ecNumber evidence="4">3.1.3.62</ecNumber>
        <ecNumber evidence="3">3.1.3.80</ecNumber>
    </recommendedName>
    <alternativeName>
        <fullName evidence="9">2,3-bisphosphoglycerate 3-phosphatase</fullName>
    </alternativeName>
</protein>
<organism evidence="15 16">
    <name type="scientific">Streptomyces brasiliensis</name>
    <dbReference type="NCBI Taxonomy" id="1954"/>
    <lineage>
        <taxon>Bacteria</taxon>
        <taxon>Bacillati</taxon>
        <taxon>Actinomycetota</taxon>
        <taxon>Actinomycetes</taxon>
        <taxon>Kitasatosporales</taxon>
        <taxon>Streptomycetaceae</taxon>
        <taxon>Streptomyces</taxon>
    </lineage>
</organism>
<feature type="signal peptide" evidence="14">
    <location>
        <begin position="1"/>
        <end position="26"/>
    </location>
</feature>
<evidence type="ECO:0000256" key="12">
    <source>
        <dbReference type="ARBA" id="ARBA00043691"/>
    </source>
</evidence>
<dbReference type="InterPro" id="IPR029033">
    <property type="entry name" value="His_PPase_superfam"/>
</dbReference>
<comment type="catalytic activity">
    <reaction evidence="13">
        <text>(2R)-2,3-bisphosphoglycerate + H2O = (2R)-2-phosphoglycerate + phosphate</text>
        <dbReference type="Rhea" id="RHEA:27381"/>
        <dbReference type="ChEBI" id="CHEBI:15377"/>
        <dbReference type="ChEBI" id="CHEBI:43474"/>
        <dbReference type="ChEBI" id="CHEBI:58248"/>
        <dbReference type="ChEBI" id="CHEBI:58289"/>
        <dbReference type="EC" id="3.1.3.80"/>
    </reaction>
    <physiologicalReaction direction="left-to-right" evidence="13">
        <dbReference type="Rhea" id="RHEA:27382"/>
    </physiologicalReaction>
</comment>
<accession>A0A917KTC5</accession>
<dbReference type="GO" id="GO:0016020">
    <property type="term" value="C:membrane"/>
    <property type="evidence" value="ECO:0007669"/>
    <property type="project" value="UniProtKB-SubCell"/>
</dbReference>
<comment type="catalytic activity">
    <reaction evidence="10">
        <text>1D-myo-inositol 1,2,5,6-tetrakisphosphate + H2O = 1D-myo-inositol 1,2,6-trisphosphate + phosphate</text>
        <dbReference type="Rhea" id="RHEA:77119"/>
        <dbReference type="ChEBI" id="CHEBI:15377"/>
        <dbReference type="ChEBI" id="CHEBI:43474"/>
        <dbReference type="ChEBI" id="CHEBI:195535"/>
        <dbReference type="ChEBI" id="CHEBI:195537"/>
        <dbReference type="EC" id="3.1.3.62"/>
    </reaction>
    <physiologicalReaction direction="left-to-right" evidence="10">
        <dbReference type="Rhea" id="RHEA:77120"/>
    </physiologicalReaction>
</comment>
<dbReference type="PANTHER" id="PTHR20963">
    <property type="entry name" value="MULTIPLE INOSITOL POLYPHOSPHATE PHOSPHATASE-RELATED"/>
    <property type="match status" value="1"/>
</dbReference>
<keyword evidence="6 14" id="KW-0732">Signal</keyword>
<evidence type="ECO:0000256" key="1">
    <source>
        <dbReference type="ARBA" id="ARBA00004370"/>
    </source>
</evidence>
<sequence length="312" mass="33658">MNRRLIPALAAGVGALMATTALPAQAADGTREGKPLVESYGTKAVYEPQQLAQTYEKAPKGFTPVFTQIVSRHGSRAASDSADGDLILKLWQQAESEGQLTQEGRLFGPKVQALLDAMSKVGYGELSGRGKQELRDEAVRMEQRLPGLFDEIASDGEQIDVVSSGVTRATDSGTAFTNGLTDGDPELKPLIGPTRTDKDLLYFHKADGGAAYRDYIDNDERLANTLESITEQPATEEASERVLRKIFTADFVRRVADGEFASVGSAYEAALAVYNLYAIAPAMGNESPGGRGWGMDRFISPRDAAWFGYLGH</sequence>
<evidence type="ECO:0000256" key="7">
    <source>
        <dbReference type="ARBA" id="ARBA00022801"/>
    </source>
</evidence>
<comment type="caution">
    <text evidence="15">The sequence shown here is derived from an EMBL/GenBank/DDBJ whole genome shotgun (WGS) entry which is preliminary data.</text>
</comment>
<evidence type="ECO:0000256" key="2">
    <source>
        <dbReference type="ARBA" id="ARBA00008422"/>
    </source>
</evidence>
<dbReference type="SUPFAM" id="SSF53254">
    <property type="entry name" value="Phosphoglycerate mutase-like"/>
    <property type="match status" value="1"/>
</dbReference>
<dbReference type="GO" id="GO:0052745">
    <property type="term" value="F:inositol phosphate phosphatase activity"/>
    <property type="evidence" value="ECO:0007669"/>
    <property type="project" value="TreeGrafter"/>
</dbReference>
<reference evidence="15" key="1">
    <citation type="journal article" date="2014" name="Int. J. Syst. Evol. Microbiol.">
        <title>Complete genome sequence of Corynebacterium casei LMG S-19264T (=DSM 44701T), isolated from a smear-ripened cheese.</title>
        <authorList>
            <consortium name="US DOE Joint Genome Institute (JGI-PGF)"/>
            <person name="Walter F."/>
            <person name="Albersmeier A."/>
            <person name="Kalinowski J."/>
            <person name="Ruckert C."/>
        </authorList>
    </citation>
    <scope>NUCLEOTIDE SEQUENCE</scope>
    <source>
        <strain evidence="15">JCM 3086</strain>
    </source>
</reference>
<dbReference type="AlphaFoldDB" id="A0A917KTC5"/>
<dbReference type="RefSeq" id="WP_308428987.1">
    <property type="nucleotide sequence ID" value="NZ_BMQA01000014.1"/>
</dbReference>
<dbReference type="Gene3D" id="3.40.50.1240">
    <property type="entry name" value="Phosphoglycerate mutase-like"/>
    <property type="match status" value="1"/>
</dbReference>
<comment type="similarity">
    <text evidence="2">Belongs to the histidine acid phosphatase family. MINPP1 subfamily.</text>
</comment>
<proteinExistence type="inferred from homology"/>
<comment type="catalytic activity">
    <reaction evidence="11">
        <text>1D-myo-inositol 1,2,4,5,6-pentakisphosphate + H2O = 1D-myo-inositol 1,2,5,6-tetrakisphosphate + phosphate</text>
        <dbReference type="Rhea" id="RHEA:77115"/>
        <dbReference type="ChEBI" id="CHEBI:15377"/>
        <dbReference type="ChEBI" id="CHEBI:43474"/>
        <dbReference type="ChEBI" id="CHEBI:57798"/>
        <dbReference type="ChEBI" id="CHEBI:195535"/>
        <dbReference type="EC" id="3.1.3.62"/>
    </reaction>
    <physiologicalReaction direction="left-to-right" evidence="11">
        <dbReference type="Rhea" id="RHEA:77116"/>
    </physiologicalReaction>
</comment>
<dbReference type="Pfam" id="PF00328">
    <property type="entry name" value="His_Phos_2"/>
    <property type="match status" value="1"/>
</dbReference>
<name>A0A917KTC5_9ACTN</name>
<dbReference type="Proteomes" id="UP000657574">
    <property type="component" value="Unassembled WGS sequence"/>
</dbReference>
<evidence type="ECO:0000256" key="10">
    <source>
        <dbReference type="ARBA" id="ARBA00043668"/>
    </source>
</evidence>
<comment type="catalytic activity">
    <reaction evidence="12">
        <text>1D-myo-inositol hexakisphosphate + H2O = 1D-myo-inositol 1,2,4,5,6-pentakisphosphate + phosphate</text>
        <dbReference type="Rhea" id="RHEA:16989"/>
        <dbReference type="ChEBI" id="CHEBI:15377"/>
        <dbReference type="ChEBI" id="CHEBI:43474"/>
        <dbReference type="ChEBI" id="CHEBI:57798"/>
        <dbReference type="ChEBI" id="CHEBI:58130"/>
        <dbReference type="EC" id="3.1.3.62"/>
    </reaction>
    <physiologicalReaction direction="left-to-right" evidence="12">
        <dbReference type="Rhea" id="RHEA:16990"/>
    </physiologicalReaction>
</comment>
<dbReference type="GO" id="GO:0034417">
    <property type="term" value="F:bisphosphoglycerate 3-phosphatase activity"/>
    <property type="evidence" value="ECO:0007669"/>
    <property type="project" value="UniProtKB-EC"/>
</dbReference>
<dbReference type="PANTHER" id="PTHR20963:SF8">
    <property type="entry name" value="MULTIPLE INOSITOL POLYPHOSPHATE PHOSPHATASE 1"/>
    <property type="match status" value="1"/>
</dbReference>
<evidence type="ECO:0000313" key="15">
    <source>
        <dbReference type="EMBL" id="GGJ28474.1"/>
    </source>
</evidence>
<dbReference type="EC" id="3.1.3.80" evidence="3"/>
<evidence type="ECO:0000256" key="14">
    <source>
        <dbReference type="SAM" id="SignalP"/>
    </source>
</evidence>
<dbReference type="EMBL" id="BMQA01000014">
    <property type="protein sequence ID" value="GGJ28474.1"/>
    <property type="molecule type" value="Genomic_DNA"/>
</dbReference>
<gene>
    <name evidence="15" type="ORF">GCM10010121_044780</name>
</gene>
<keyword evidence="8" id="KW-0472">Membrane</keyword>
<dbReference type="EC" id="3.1.3.62" evidence="4"/>
<evidence type="ECO:0000256" key="5">
    <source>
        <dbReference type="ARBA" id="ARBA00018097"/>
    </source>
</evidence>
<evidence type="ECO:0000256" key="6">
    <source>
        <dbReference type="ARBA" id="ARBA00022729"/>
    </source>
</evidence>
<feature type="chain" id="PRO_5036673742" description="Multiple inositol polyphosphate phosphatase 1" evidence="14">
    <location>
        <begin position="27"/>
        <end position="312"/>
    </location>
</feature>
<keyword evidence="16" id="KW-1185">Reference proteome</keyword>
<evidence type="ECO:0000256" key="8">
    <source>
        <dbReference type="ARBA" id="ARBA00023136"/>
    </source>
</evidence>
<dbReference type="InterPro" id="IPR000560">
    <property type="entry name" value="His_Pase_clade-2"/>
</dbReference>
<comment type="subcellular location">
    <subcellularLocation>
        <location evidence="1">Membrane</location>
    </subcellularLocation>
</comment>
<evidence type="ECO:0000256" key="13">
    <source>
        <dbReference type="ARBA" id="ARBA00043832"/>
    </source>
</evidence>
<keyword evidence="7" id="KW-0378">Hydrolase</keyword>
<dbReference type="GO" id="GO:0003993">
    <property type="term" value="F:acid phosphatase activity"/>
    <property type="evidence" value="ECO:0007669"/>
    <property type="project" value="TreeGrafter"/>
</dbReference>
<reference evidence="15" key="2">
    <citation type="submission" date="2020-09" db="EMBL/GenBank/DDBJ databases">
        <authorList>
            <person name="Sun Q."/>
            <person name="Ohkuma M."/>
        </authorList>
    </citation>
    <scope>NUCLEOTIDE SEQUENCE</scope>
    <source>
        <strain evidence="15">JCM 3086</strain>
    </source>
</reference>